<evidence type="ECO:0000259" key="4">
    <source>
        <dbReference type="PROSITE" id="PS51034"/>
    </source>
</evidence>
<feature type="signal peptide" evidence="3">
    <location>
        <begin position="1"/>
        <end position="21"/>
    </location>
</feature>
<reference evidence="5" key="1">
    <citation type="submission" date="2025-08" db="UniProtKB">
        <authorList>
            <consortium name="Ensembl"/>
        </authorList>
    </citation>
    <scope>IDENTIFICATION</scope>
</reference>
<keyword evidence="6" id="KW-1185">Reference proteome</keyword>
<reference evidence="5" key="2">
    <citation type="submission" date="2025-09" db="UniProtKB">
        <authorList>
            <consortium name="Ensembl"/>
        </authorList>
    </citation>
    <scope>IDENTIFICATION</scope>
</reference>
<dbReference type="GeneTree" id="ENSGT00940000163503"/>
<dbReference type="Pfam" id="PF00100">
    <property type="entry name" value="Zona_pellucida"/>
    <property type="match status" value="1"/>
</dbReference>
<dbReference type="OrthoDB" id="9944868at2759"/>
<accession>A0A3B3D3N8</accession>
<keyword evidence="2" id="KW-0325">Glycoprotein</keyword>
<dbReference type="Pfam" id="PF23344">
    <property type="entry name" value="ZP-N"/>
    <property type="match status" value="1"/>
</dbReference>
<proteinExistence type="predicted"/>
<name>A0A3B3D3N8_ORYME</name>
<dbReference type="GeneID" id="112158501"/>
<dbReference type="Proteomes" id="UP000261560">
    <property type="component" value="Unplaced"/>
</dbReference>
<evidence type="ECO:0000313" key="5">
    <source>
        <dbReference type="Ensembl" id="ENSOMEP00000024777.1"/>
    </source>
</evidence>
<organism evidence="5 6">
    <name type="scientific">Oryzias melastigma</name>
    <name type="common">Marine medaka</name>
    <dbReference type="NCBI Taxonomy" id="30732"/>
    <lineage>
        <taxon>Eukaryota</taxon>
        <taxon>Metazoa</taxon>
        <taxon>Chordata</taxon>
        <taxon>Craniata</taxon>
        <taxon>Vertebrata</taxon>
        <taxon>Euteleostomi</taxon>
        <taxon>Actinopterygii</taxon>
        <taxon>Neopterygii</taxon>
        <taxon>Teleostei</taxon>
        <taxon>Neoteleostei</taxon>
        <taxon>Acanthomorphata</taxon>
        <taxon>Ovalentaria</taxon>
        <taxon>Atherinomorphae</taxon>
        <taxon>Beloniformes</taxon>
        <taxon>Adrianichthyidae</taxon>
        <taxon>Oryziinae</taxon>
        <taxon>Oryzias</taxon>
    </lineage>
</organism>
<dbReference type="AlphaFoldDB" id="A0A3B3D3N8"/>
<evidence type="ECO:0000313" key="6">
    <source>
        <dbReference type="Proteomes" id="UP000261560"/>
    </source>
</evidence>
<dbReference type="PRINTS" id="PR00023">
    <property type="entry name" value="ZPELLUCIDA"/>
</dbReference>
<dbReference type="Pfam" id="PF26562">
    <property type="entry name" value="Ig-like"/>
    <property type="match status" value="1"/>
</dbReference>
<dbReference type="PANTHER" id="PTHR47130:SF3">
    <property type="entry name" value="ZONA PELLUCIDA PROTEIN"/>
    <property type="match status" value="1"/>
</dbReference>
<evidence type="ECO:0000256" key="2">
    <source>
        <dbReference type="ARBA" id="ARBA00023180"/>
    </source>
</evidence>
<dbReference type="KEGG" id="oml:112158501"/>
<dbReference type="InterPro" id="IPR055355">
    <property type="entry name" value="ZP-C"/>
</dbReference>
<dbReference type="Ensembl" id="ENSOMET00000008815.1">
    <property type="protein sequence ID" value="ENSOMEP00000024777.1"/>
    <property type="gene ID" value="ENSOMEG00000005612.1"/>
</dbReference>
<evidence type="ECO:0000256" key="3">
    <source>
        <dbReference type="SAM" id="SignalP"/>
    </source>
</evidence>
<sequence length="908" mass="101815">MDHLFGLGWLLILIGMVDVEAQSPSLNIGKKCLGNVMRIDVGPLGGKNLEVAAVMNNTAVVLTSSLASQCGFSMKRDQLGNAMIFASLQNCFAQNLADEMFTTTLHLRVFGPFLAKDEIYQVVETCQYSTWASREVICDTNYMEVSLKRAVPEDYHHPKHAMPLTGIKSPNTRRSAEKVPMDAGFRITTVVFFTPDGEKVMTVNDAHKKGYWIGNSPTRLVQRVPSTAPETFTHNVAGVPMRVFKTSAIFEKTWLATQIDAAAACPLQEGSVFFTQRTITWYLPRHIDPMVSSQQFTLLEVHFGINGQRMDASEMQANKYSLALTDHYIVTEIPIGAAGGYFKSHVQNNLYYVSYMIEPMLELLWSEDSAQELTKYKVFFTIATNVLPHPPQLVDNTVPAERMFKMALGHFALDVVLMNITLGSEVLSVTDCMARGFNIMEHLSHNDTMRVFSLQVPFTDPAVTKLAGEGVMVHSLHLTFGLLVLDTLAPFSHAAYLEAVLEDMIPPSVTGGCDQRNFFILVKYGTKGFNFQTTVGQRLMTPSLAQHYNYMENGTHFSFVVPFLSIDAAVEAIESSSIRSRLNVILVNPQTNEHLKDFSMACNFPSTLTECFPNGTMTALAVKLESVPSLDPSELTLRDSSCGPVYSDKRYAYFVFTVNSCGTTRKFLPDGMLYENEIALPDDHEMKPSTKSEEAHYDLKVTCLYDINTSHAVAFHTRPRRSEPYAENSEGQLNVVMRLALDDSYSNFQRLEDFPIAKYLQQPLYFEVELTRSTNPQVSLELENCWATQEDDKTSLPRWNLIINGCPNPVDPYQVIFHPVWADGRVRYPPHFKRFEVQMFAFADEKDDLVGQLFIHCDVVICDAKNPLGGVCSRQCTNSETGMRGQKRDIEDVADFEHVSLGPIGFLQ</sequence>
<dbReference type="SMART" id="SM00241">
    <property type="entry name" value="ZP"/>
    <property type="match status" value="1"/>
</dbReference>
<dbReference type="InterPro" id="IPR055356">
    <property type="entry name" value="ZP-N"/>
</dbReference>
<feature type="chain" id="PRO_5017448226" evidence="3">
    <location>
        <begin position="22"/>
        <end position="908"/>
    </location>
</feature>
<dbReference type="Gene3D" id="2.60.40.3210">
    <property type="entry name" value="Zona pellucida, ZP-N domain"/>
    <property type="match status" value="1"/>
</dbReference>
<dbReference type="InterPro" id="IPR048290">
    <property type="entry name" value="ZP_chr"/>
</dbReference>
<dbReference type="InterPro" id="IPR058876">
    <property type="entry name" value="Ig-like_ZP"/>
</dbReference>
<keyword evidence="3" id="KW-0732">Signal</keyword>
<dbReference type="PaxDb" id="30732-ENSOMEP00000024777"/>
<protein>
    <submittedName>
        <fullName evidence="5">Uncharacterized LOC112158501</fullName>
    </submittedName>
</protein>
<dbReference type="PANTHER" id="PTHR47130">
    <property type="entry name" value="SI:DKEY-19B23.11-RELATED"/>
    <property type="match status" value="1"/>
</dbReference>
<dbReference type="PROSITE" id="PS51034">
    <property type="entry name" value="ZP_2"/>
    <property type="match status" value="1"/>
</dbReference>
<dbReference type="Gene3D" id="2.60.40.4100">
    <property type="entry name" value="Zona pellucida, ZP-C domain"/>
    <property type="match status" value="1"/>
</dbReference>
<feature type="domain" description="ZP" evidence="4">
    <location>
        <begin position="610"/>
        <end position="879"/>
    </location>
</feature>
<dbReference type="InterPro" id="IPR001507">
    <property type="entry name" value="ZP_dom"/>
</dbReference>
<keyword evidence="1" id="KW-1015">Disulfide bond</keyword>
<dbReference type="OMA" id="NCWATQE"/>
<dbReference type="STRING" id="30732.ENSOMEP00000024777"/>
<dbReference type="RefSeq" id="XP_024147696.1">
    <property type="nucleotide sequence ID" value="XM_024291928.2"/>
</dbReference>
<dbReference type="InterPro" id="IPR042235">
    <property type="entry name" value="ZP-C_dom"/>
</dbReference>
<evidence type="ECO:0000256" key="1">
    <source>
        <dbReference type="ARBA" id="ARBA00023157"/>
    </source>
</evidence>